<dbReference type="EMBL" id="JAERQG010000004">
    <property type="protein sequence ID" value="MBL0766537.1"/>
    <property type="molecule type" value="Genomic_DNA"/>
</dbReference>
<dbReference type="RefSeq" id="WP_201923200.1">
    <property type="nucleotide sequence ID" value="NZ_JAERQG010000004.1"/>
</dbReference>
<dbReference type="AlphaFoldDB" id="A0A937A9X9"/>
<dbReference type="InterPro" id="IPR002575">
    <property type="entry name" value="Aminoglycoside_PTrfase"/>
</dbReference>
<protein>
    <submittedName>
        <fullName evidence="7">Phosphotransferase</fullName>
    </submittedName>
</protein>
<dbReference type="Gene3D" id="3.30.200.20">
    <property type="entry name" value="Phosphorylase Kinase, domain 1"/>
    <property type="match status" value="1"/>
</dbReference>
<keyword evidence="8" id="KW-1185">Reference proteome</keyword>
<keyword evidence="3" id="KW-0547">Nucleotide-binding</keyword>
<evidence type="ECO:0000256" key="5">
    <source>
        <dbReference type="ARBA" id="ARBA00022840"/>
    </source>
</evidence>
<gene>
    <name evidence="7" type="ORF">JKP34_14815</name>
</gene>
<evidence type="ECO:0000256" key="2">
    <source>
        <dbReference type="ARBA" id="ARBA00022679"/>
    </source>
</evidence>
<accession>A0A937A9X9</accession>
<comment type="similarity">
    <text evidence="1">Belongs to the methylthioribose kinase family.</text>
</comment>
<proteinExistence type="inferred from homology"/>
<dbReference type="SUPFAM" id="SSF56112">
    <property type="entry name" value="Protein kinase-like (PK-like)"/>
    <property type="match status" value="1"/>
</dbReference>
<evidence type="ECO:0000313" key="8">
    <source>
        <dbReference type="Proteomes" id="UP000642920"/>
    </source>
</evidence>
<dbReference type="Gene3D" id="3.90.1200.10">
    <property type="match status" value="1"/>
</dbReference>
<dbReference type="Proteomes" id="UP000642920">
    <property type="component" value="Unassembled WGS sequence"/>
</dbReference>
<dbReference type="PANTHER" id="PTHR34273:SF2">
    <property type="entry name" value="METHYLTHIORIBOSE KINASE"/>
    <property type="match status" value="1"/>
</dbReference>
<evidence type="ECO:0000256" key="4">
    <source>
        <dbReference type="ARBA" id="ARBA00022777"/>
    </source>
</evidence>
<keyword evidence="2" id="KW-0808">Transferase</keyword>
<evidence type="ECO:0000256" key="1">
    <source>
        <dbReference type="ARBA" id="ARBA00010165"/>
    </source>
</evidence>
<keyword evidence="4" id="KW-0418">Kinase</keyword>
<reference evidence="7" key="1">
    <citation type="submission" date="2021-01" db="EMBL/GenBank/DDBJ databases">
        <title>Marivirga sp. nov., isolated from intertidal surface sediments.</title>
        <authorList>
            <person name="Zhang M."/>
        </authorList>
    </citation>
    <scope>NUCLEOTIDE SEQUENCE</scope>
    <source>
        <strain evidence="7">SM1354</strain>
    </source>
</reference>
<dbReference type="GO" id="GO:0005524">
    <property type="term" value="F:ATP binding"/>
    <property type="evidence" value="ECO:0007669"/>
    <property type="project" value="UniProtKB-KW"/>
</dbReference>
<comment type="caution">
    <text evidence="7">The sequence shown here is derived from an EMBL/GenBank/DDBJ whole genome shotgun (WGS) entry which is preliminary data.</text>
</comment>
<evidence type="ECO:0000256" key="3">
    <source>
        <dbReference type="ARBA" id="ARBA00022741"/>
    </source>
</evidence>
<name>A0A937A9X9_9BACT</name>
<keyword evidence="5" id="KW-0067">ATP-binding</keyword>
<dbReference type="PANTHER" id="PTHR34273">
    <property type="entry name" value="METHYLTHIORIBOSE KINASE"/>
    <property type="match status" value="1"/>
</dbReference>
<dbReference type="Pfam" id="PF01636">
    <property type="entry name" value="APH"/>
    <property type="match status" value="1"/>
</dbReference>
<sequence length="329" mass="37929">MHLQKDTELINNFLKSNNWISSDEEVTVLEVPGEGNMNFTLRCKLNSGKSFILKQSRDFVEKYPQIAAPEQRVLEEARFYDFIKDDAFLRDRTPSVLQLDRESHIMMMEDLGEGSDYTALYKKDVQLKENELEELIAFIAHLHKNFNKQNCKETITNREMRALNHEHIFVLPFEKDNGLNLDDIMPGLAEVSNLATNNSKLKEAVKSLGQQYLEDGAQLLHGDYFPGSWLKTANGIKIIDPEFCFFGPAEFELGVCLAHLYMAEQPKEFIQKAINIYKKDAPLNDMLMMKFMAVEMLRRILGVAQLPLQLSLNERKALVERSILIITEY</sequence>
<feature type="domain" description="Aminoglycoside phosphotransferase" evidence="6">
    <location>
        <begin position="54"/>
        <end position="273"/>
    </location>
</feature>
<organism evidence="7 8">
    <name type="scientific">Marivirga atlantica</name>
    <dbReference type="NCBI Taxonomy" id="1548457"/>
    <lineage>
        <taxon>Bacteria</taxon>
        <taxon>Pseudomonadati</taxon>
        <taxon>Bacteroidota</taxon>
        <taxon>Cytophagia</taxon>
        <taxon>Cytophagales</taxon>
        <taxon>Marivirgaceae</taxon>
        <taxon>Marivirga</taxon>
    </lineage>
</organism>
<dbReference type="InterPro" id="IPR011009">
    <property type="entry name" value="Kinase-like_dom_sf"/>
</dbReference>
<dbReference type="GO" id="GO:0016301">
    <property type="term" value="F:kinase activity"/>
    <property type="evidence" value="ECO:0007669"/>
    <property type="project" value="UniProtKB-KW"/>
</dbReference>
<evidence type="ECO:0000259" key="6">
    <source>
        <dbReference type="Pfam" id="PF01636"/>
    </source>
</evidence>
<evidence type="ECO:0000313" key="7">
    <source>
        <dbReference type="EMBL" id="MBL0766537.1"/>
    </source>
</evidence>